<dbReference type="Proteomes" id="UP000092668">
    <property type="component" value="Unassembled WGS sequence"/>
</dbReference>
<keyword evidence="2" id="KW-1185">Reference proteome</keyword>
<proteinExistence type="predicted"/>
<dbReference type="EMBL" id="LFOE01000001">
    <property type="protein sequence ID" value="OBY33503.1"/>
    <property type="molecule type" value="Genomic_DNA"/>
</dbReference>
<organism evidence="1 2">
    <name type="scientific">Mycolicibacter kumamotonensis</name>
    <dbReference type="NCBI Taxonomy" id="354243"/>
    <lineage>
        <taxon>Bacteria</taxon>
        <taxon>Bacillati</taxon>
        <taxon>Actinomycetota</taxon>
        <taxon>Actinomycetes</taxon>
        <taxon>Mycobacteriales</taxon>
        <taxon>Mycobacteriaceae</taxon>
        <taxon>Mycolicibacter</taxon>
    </lineage>
</organism>
<dbReference type="InterPro" id="IPR055666">
    <property type="entry name" value="DUF7242"/>
</dbReference>
<gene>
    <name evidence="1" type="ORF">ACT18_00740</name>
</gene>
<dbReference type="RefSeq" id="WP_065286776.1">
    <property type="nucleotide sequence ID" value="NZ_LFOE01000001.1"/>
</dbReference>
<comment type="caution">
    <text evidence="1">The sequence shown here is derived from an EMBL/GenBank/DDBJ whole genome shotgun (WGS) entry which is preliminary data.</text>
</comment>
<dbReference type="AlphaFoldDB" id="A0A1B8SLE0"/>
<evidence type="ECO:0000313" key="1">
    <source>
        <dbReference type="EMBL" id="OBY33503.1"/>
    </source>
</evidence>
<evidence type="ECO:0000313" key="2">
    <source>
        <dbReference type="Proteomes" id="UP000092668"/>
    </source>
</evidence>
<protein>
    <submittedName>
        <fullName evidence="1">Uncharacterized protein</fullName>
    </submittedName>
</protein>
<dbReference type="Pfam" id="PF23890">
    <property type="entry name" value="DUF7242"/>
    <property type="match status" value="1"/>
</dbReference>
<sequence>MTVIDFPALAASAASGNEIAVFEALLATVPNKTEKSTRSTVATRMEAQRQAIEDFDLDQLLALRDKMNNIIDKMSTNIGSGELRESAALNDQQAEELMSEFLDEREVDEFIKVRRDMIRDEVFAHLDEVADVPGQNGALEVKALGKKFCREGAGTGVPQVDEQRLQALLGDRWLEACDEVIIPAEIIPERIEYQLSVEKVLDLAQNDHAVLEALRTCLVPGKAKTPRFVVRDL</sequence>
<name>A0A1B8SLE0_9MYCO</name>
<accession>A0A1B8SLE0</accession>
<reference evidence="1 2" key="1">
    <citation type="submission" date="2015-06" db="EMBL/GenBank/DDBJ databases">
        <title>Genome sequence of Mycobacterium kumamotonense strain Roo.</title>
        <authorList>
            <person name="Greninger A.L."/>
            <person name="Cunningham G."/>
            <person name="Miller S."/>
        </authorList>
    </citation>
    <scope>NUCLEOTIDE SEQUENCE [LARGE SCALE GENOMIC DNA]</scope>
    <source>
        <strain evidence="1 2">Roo</strain>
    </source>
</reference>